<dbReference type="GeneID" id="27321569"/>
<dbReference type="OrthoDB" id="5596991at2759"/>
<keyword evidence="1" id="KW-0472">Membrane</keyword>
<sequence length="478" mass="51766">MSIDSLSRIEISRLEGRASSIRLRQNQFHRLQDALTSSEGAIKGCLIESHGYGEDESGLEYALALSELRTHYLSLNLKRSVELSHSIEDLSATTGVGIVYLIPTKQNPFYSVISVLTSALAAGNCVVVELPPQSSPIVELLQSILTPVLDRDLFAFSNSRPSAEFLSTCHLVSQTDDRAKVPYNSANAALSRPSGNAVAIVERSADINATAKAITTARLAFRGHSAYAPDLILVNEFVANEFLRCLKQALAAPKGLLPRPETQVRDSRSDNINQILRELEKSQDGSVLFAGDHGSIVEIADRTKASTGYKITAPVFVIYRTTSLDDAVDISNNISGPTEASYLFADPSEAIYLSKYIESRISFVNQIPAELLVGPLAPGHPSVPPSLSPRYPADLFRSPRPRLSRTTALTKALQRATLLGTSDPIKKWYRSTTGLSLPAIGQKEENSGDFFGLGFAVFGVGFISLAAGGALMVWRSRK</sequence>
<dbReference type="InterPro" id="IPR016161">
    <property type="entry name" value="Ald_DH/histidinol_DH"/>
</dbReference>
<dbReference type="GO" id="GO:0016620">
    <property type="term" value="F:oxidoreductase activity, acting on the aldehyde or oxo group of donors, NAD or NADP as acceptor"/>
    <property type="evidence" value="ECO:0007669"/>
    <property type="project" value="InterPro"/>
</dbReference>
<feature type="transmembrane region" description="Helical" evidence="1">
    <location>
        <begin position="450"/>
        <end position="474"/>
    </location>
</feature>
<keyword evidence="4" id="KW-1185">Reference proteome</keyword>
<dbReference type="VEuPathDB" id="FungiDB:PV10_03724"/>
<organism evidence="3 4">
    <name type="scientific">Exophiala mesophila</name>
    <name type="common">Black yeast-like fungus</name>
    <dbReference type="NCBI Taxonomy" id="212818"/>
    <lineage>
        <taxon>Eukaryota</taxon>
        <taxon>Fungi</taxon>
        <taxon>Dikarya</taxon>
        <taxon>Ascomycota</taxon>
        <taxon>Pezizomycotina</taxon>
        <taxon>Eurotiomycetes</taxon>
        <taxon>Chaetothyriomycetidae</taxon>
        <taxon>Chaetothyriales</taxon>
        <taxon>Herpotrichiellaceae</taxon>
        <taxon>Exophiala</taxon>
    </lineage>
</organism>
<dbReference type="Pfam" id="PF00171">
    <property type="entry name" value="Aldedh"/>
    <property type="match status" value="1"/>
</dbReference>
<dbReference type="SUPFAM" id="SSF53720">
    <property type="entry name" value="ALDH-like"/>
    <property type="match status" value="1"/>
</dbReference>
<evidence type="ECO:0000313" key="3">
    <source>
        <dbReference type="EMBL" id="KIV92424.1"/>
    </source>
</evidence>
<dbReference type="InterPro" id="IPR015590">
    <property type="entry name" value="Aldehyde_DH_dom"/>
</dbReference>
<keyword evidence="1" id="KW-0812">Transmembrane</keyword>
<evidence type="ECO:0000256" key="1">
    <source>
        <dbReference type="SAM" id="Phobius"/>
    </source>
</evidence>
<proteinExistence type="predicted"/>
<gene>
    <name evidence="3" type="ORF">PV10_03724</name>
</gene>
<dbReference type="STRING" id="212818.A0A0D1ZEW6"/>
<evidence type="ECO:0000259" key="2">
    <source>
        <dbReference type="Pfam" id="PF00171"/>
    </source>
</evidence>
<feature type="domain" description="Aldehyde dehydrogenase" evidence="2">
    <location>
        <begin position="194"/>
        <end position="367"/>
    </location>
</feature>
<protein>
    <recommendedName>
        <fullName evidence="2">Aldehyde dehydrogenase domain-containing protein</fullName>
    </recommendedName>
</protein>
<keyword evidence="1" id="KW-1133">Transmembrane helix</keyword>
<dbReference type="InterPro" id="IPR016163">
    <property type="entry name" value="Ald_DH_C"/>
</dbReference>
<evidence type="ECO:0000313" key="4">
    <source>
        <dbReference type="Proteomes" id="UP000054302"/>
    </source>
</evidence>
<dbReference type="OMA" id="CHNAFFR"/>
<dbReference type="EMBL" id="KN847522">
    <property type="protein sequence ID" value="KIV92424.1"/>
    <property type="molecule type" value="Genomic_DNA"/>
</dbReference>
<dbReference type="AlphaFoldDB" id="A0A0D1ZEW6"/>
<accession>A0A0D1ZEW6</accession>
<dbReference type="HOGENOM" id="CLU_023881_0_0_1"/>
<name>A0A0D1ZEW6_EXOME</name>
<dbReference type="PANTHER" id="PTHR43111:SF1">
    <property type="entry name" value="ALDEHYDE DEHYDROGENASE B-RELATED"/>
    <property type="match status" value="1"/>
</dbReference>
<dbReference type="Gene3D" id="3.40.309.10">
    <property type="entry name" value="Aldehyde Dehydrogenase, Chain A, domain 2"/>
    <property type="match status" value="1"/>
</dbReference>
<dbReference type="RefSeq" id="XP_016223998.1">
    <property type="nucleotide sequence ID" value="XM_016368210.1"/>
</dbReference>
<dbReference type="Gene3D" id="3.40.605.10">
    <property type="entry name" value="Aldehyde Dehydrogenase, Chain A, domain 1"/>
    <property type="match status" value="1"/>
</dbReference>
<dbReference type="PANTHER" id="PTHR43111">
    <property type="entry name" value="ALDEHYDE DEHYDROGENASE B-RELATED"/>
    <property type="match status" value="1"/>
</dbReference>
<dbReference type="Proteomes" id="UP000054302">
    <property type="component" value="Unassembled WGS sequence"/>
</dbReference>
<reference evidence="3 4" key="1">
    <citation type="submission" date="2015-01" db="EMBL/GenBank/DDBJ databases">
        <title>The Genome Sequence of Exophiala mesophila CBS40295.</title>
        <authorList>
            <consortium name="The Broad Institute Genomics Platform"/>
            <person name="Cuomo C."/>
            <person name="de Hoog S."/>
            <person name="Gorbushina A."/>
            <person name="Stielow B."/>
            <person name="Teixiera M."/>
            <person name="Abouelleil A."/>
            <person name="Chapman S.B."/>
            <person name="Priest M."/>
            <person name="Young S.K."/>
            <person name="Wortman J."/>
            <person name="Nusbaum C."/>
            <person name="Birren B."/>
        </authorList>
    </citation>
    <scope>NUCLEOTIDE SEQUENCE [LARGE SCALE GENOMIC DNA]</scope>
    <source>
        <strain evidence="3 4">CBS 40295</strain>
    </source>
</reference>
<dbReference type="InterPro" id="IPR016162">
    <property type="entry name" value="Ald_DH_N"/>
</dbReference>